<organism evidence="1">
    <name type="scientific">marine metagenome</name>
    <dbReference type="NCBI Taxonomy" id="408172"/>
    <lineage>
        <taxon>unclassified sequences</taxon>
        <taxon>metagenomes</taxon>
        <taxon>ecological metagenomes</taxon>
    </lineage>
</organism>
<name>A0A382Z087_9ZZZZ</name>
<dbReference type="InterPro" id="IPR027417">
    <property type="entry name" value="P-loop_NTPase"/>
</dbReference>
<proteinExistence type="predicted"/>
<dbReference type="AlphaFoldDB" id="A0A382Z087"/>
<accession>A0A382Z087</accession>
<dbReference type="Gene3D" id="3.40.50.300">
    <property type="entry name" value="P-loop containing nucleotide triphosphate hydrolases"/>
    <property type="match status" value="1"/>
</dbReference>
<evidence type="ECO:0008006" key="2">
    <source>
        <dbReference type="Google" id="ProtNLM"/>
    </source>
</evidence>
<protein>
    <recommendedName>
        <fullName evidence="2">Formate--tetrahydrofolate ligase</fullName>
    </recommendedName>
</protein>
<sequence>MSDHISQHVNPKSDIEIAREASLSPIAEIAKAKLGLDSDCLIPYGDDK</sequence>
<reference evidence="1" key="1">
    <citation type="submission" date="2018-05" db="EMBL/GenBank/DDBJ databases">
        <authorList>
            <person name="Lanie J.A."/>
            <person name="Ng W.-L."/>
            <person name="Kazmierczak K.M."/>
            <person name="Andrzejewski T.M."/>
            <person name="Davidsen T.M."/>
            <person name="Wayne K.J."/>
            <person name="Tettelin H."/>
            <person name="Glass J.I."/>
            <person name="Rusch D."/>
            <person name="Podicherti R."/>
            <person name="Tsui H.-C.T."/>
            <person name="Winkler M.E."/>
        </authorList>
    </citation>
    <scope>NUCLEOTIDE SEQUENCE</scope>
</reference>
<feature type="non-terminal residue" evidence="1">
    <location>
        <position position="48"/>
    </location>
</feature>
<dbReference type="EMBL" id="UINC01179468">
    <property type="protein sequence ID" value="SVD88158.1"/>
    <property type="molecule type" value="Genomic_DNA"/>
</dbReference>
<gene>
    <name evidence="1" type="ORF">METZ01_LOCUS441012</name>
</gene>
<evidence type="ECO:0000313" key="1">
    <source>
        <dbReference type="EMBL" id="SVD88158.1"/>
    </source>
</evidence>